<reference evidence="1" key="1">
    <citation type="submission" date="2023-03" db="EMBL/GenBank/DDBJ databases">
        <title>Actinoallomurus iriomotensis NBRC 103684.</title>
        <authorList>
            <person name="Ichikawa N."/>
            <person name="Sato H."/>
            <person name="Tonouchi N."/>
        </authorList>
    </citation>
    <scope>NUCLEOTIDE SEQUENCE</scope>
    <source>
        <strain evidence="1">NBRC 103684</strain>
    </source>
</reference>
<comment type="caution">
    <text evidence="1">The sequence shown here is derived from an EMBL/GenBank/DDBJ whole genome shotgun (WGS) entry which is preliminary data.</text>
</comment>
<accession>A0A9W6VUD2</accession>
<gene>
    <name evidence="1" type="ORF">Airi02_033920</name>
</gene>
<organism evidence="1 2">
    <name type="scientific">Actinoallomurus iriomotensis</name>
    <dbReference type="NCBI Taxonomy" id="478107"/>
    <lineage>
        <taxon>Bacteria</taxon>
        <taxon>Bacillati</taxon>
        <taxon>Actinomycetota</taxon>
        <taxon>Actinomycetes</taxon>
        <taxon>Streptosporangiales</taxon>
        <taxon>Thermomonosporaceae</taxon>
        <taxon>Actinoallomurus</taxon>
    </lineage>
</organism>
<proteinExistence type="predicted"/>
<protein>
    <submittedName>
        <fullName evidence="1">Uncharacterized protein</fullName>
    </submittedName>
</protein>
<name>A0A9W6VUD2_9ACTN</name>
<dbReference type="Proteomes" id="UP001165074">
    <property type="component" value="Unassembled WGS sequence"/>
</dbReference>
<dbReference type="AlphaFoldDB" id="A0A9W6VUD2"/>
<evidence type="ECO:0000313" key="1">
    <source>
        <dbReference type="EMBL" id="GLY85463.1"/>
    </source>
</evidence>
<dbReference type="EMBL" id="BSTK01000004">
    <property type="protein sequence ID" value="GLY85463.1"/>
    <property type="molecule type" value="Genomic_DNA"/>
</dbReference>
<evidence type="ECO:0000313" key="2">
    <source>
        <dbReference type="Proteomes" id="UP001165074"/>
    </source>
</evidence>
<sequence>MRAVPARIWSQEEWDRIQLGYQARSMDEKWDIFAEDGELFIHRSWTGYGIYQASFVASDGGFRISEAFVEADATRYRSRSDEFDVVLFELVVCGHLLHEECAELRNKFKDLAR</sequence>
<keyword evidence="2" id="KW-1185">Reference proteome</keyword>